<dbReference type="KEGG" id="cpf:CPF_0839"/>
<evidence type="ECO:0000313" key="2">
    <source>
        <dbReference type="EMBL" id="ABG83944.1"/>
    </source>
</evidence>
<keyword evidence="1" id="KW-0472">Membrane</keyword>
<proteinExistence type="predicted"/>
<evidence type="ECO:0000256" key="1">
    <source>
        <dbReference type="SAM" id="Phobius"/>
    </source>
</evidence>
<feature type="transmembrane region" description="Helical" evidence="1">
    <location>
        <begin position="12"/>
        <end position="33"/>
    </location>
</feature>
<keyword evidence="1" id="KW-0812">Transmembrane</keyword>
<dbReference type="STRING" id="195103.CPF_0839"/>
<protein>
    <submittedName>
        <fullName evidence="2">Conserved domain protein</fullName>
    </submittedName>
</protein>
<organism evidence="2 3">
    <name type="scientific">Clostridium perfringens (strain ATCC 13124 / DSM 756 / JCM 1290 / NCIMB 6125 / NCTC 8237 / Type A)</name>
    <dbReference type="NCBI Taxonomy" id="195103"/>
    <lineage>
        <taxon>Bacteria</taxon>
        <taxon>Bacillati</taxon>
        <taxon>Bacillota</taxon>
        <taxon>Clostridia</taxon>
        <taxon>Eubacteriales</taxon>
        <taxon>Clostridiaceae</taxon>
        <taxon>Clostridium</taxon>
    </lineage>
</organism>
<dbReference type="PaxDb" id="195103-CPF_0839"/>
<accession>A0A0H2YTS0</accession>
<dbReference type="AlphaFoldDB" id="A0A0H2YTS0"/>
<gene>
    <name evidence="2" type="ordered locus">CPF_0839</name>
</gene>
<dbReference type="EMBL" id="CP000246">
    <property type="protein sequence ID" value="ABG83944.1"/>
    <property type="molecule type" value="Genomic_DNA"/>
</dbReference>
<dbReference type="Proteomes" id="UP000001823">
    <property type="component" value="Chromosome"/>
</dbReference>
<name>A0A0H2YTS0_CLOP1</name>
<keyword evidence="1" id="KW-1133">Transmembrane helix</keyword>
<keyword evidence="3" id="KW-1185">Reference proteome</keyword>
<dbReference type="HOGENOM" id="CLU_2381128_0_0_9"/>
<evidence type="ECO:0000313" key="3">
    <source>
        <dbReference type="Proteomes" id="UP000001823"/>
    </source>
</evidence>
<reference evidence="2 3" key="1">
    <citation type="journal article" date="2006" name="Genome Res.">
        <title>Skewed genomic variability in strains of the toxigenic bacterial pathogen, Clostridium perfringens.</title>
        <authorList>
            <person name="Myers G.S."/>
            <person name="Rasko D.A."/>
            <person name="Cheung J.K."/>
            <person name="Ravel J."/>
            <person name="Seshadri R."/>
            <person name="Deboy R.T."/>
            <person name="Ren Q."/>
            <person name="Varga J."/>
            <person name="Awad M.M."/>
            <person name="Brinkac L.M."/>
            <person name="Daugherty S.C."/>
            <person name="Haft D.H."/>
            <person name="Dodson R.J."/>
            <person name="Madupu R."/>
            <person name="Nelson W.C."/>
            <person name="Rosovitz M.J."/>
            <person name="Sullivan S.A."/>
            <person name="Khouri H."/>
            <person name="Dimitrov G.I."/>
            <person name="Watkins K.L."/>
            <person name="Mulligan S."/>
            <person name="Benton J."/>
            <person name="Radune D."/>
            <person name="Fisher D.J."/>
            <person name="Atkins H.S."/>
            <person name="Hiscox T."/>
            <person name="Jost B.H."/>
            <person name="Billington S.J."/>
            <person name="Songer J.G."/>
            <person name="McClane B.A."/>
            <person name="Titball R.W."/>
            <person name="Rood J.I."/>
            <person name="Melville S.B."/>
            <person name="Paulsen I.T."/>
        </authorList>
    </citation>
    <scope>NUCLEOTIDE SEQUENCE [LARGE SCALE GENOMIC DNA]</scope>
    <source>
        <strain evidence="3">ATCC 13124 / DSM 756 / JCM 1290 / NCIMB 6125 / NCTC 8237 / S 107 / Type A</strain>
    </source>
</reference>
<sequence length="94" mass="11502">MKIIGICFNKLRIIYTVLFKLSMRYFLFYIIILKISCYKKLNMVNQRREFFNVTLEEIEKVVKENFDKTVEFKKEPEAEQFRQSLKIKDTVLTY</sequence>